<proteinExistence type="predicted"/>
<gene>
    <name evidence="3" type="ORF">PS9374_04416</name>
</gene>
<accession>A0A171DIN0</accession>
<comment type="caution">
    <text evidence="3">The sequence shown here is derived from an EMBL/GenBank/DDBJ whole genome shotgun (WGS) entry which is preliminary data.</text>
</comment>
<dbReference type="GO" id="GO:0043531">
    <property type="term" value="F:ADP binding"/>
    <property type="evidence" value="ECO:0007669"/>
    <property type="project" value="InterPro"/>
</dbReference>
<dbReference type="Pfam" id="PF00931">
    <property type="entry name" value="NB-ARC"/>
    <property type="match status" value="1"/>
</dbReference>
<dbReference type="SMART" id="SM00382">
    <property type="entry name" value="AAA"/>
    <property type="match status" value="1"/>
</dbReference>
<dbReference type="STRING" id="161355.PS9374_04416"/>
<evidence type="ECO:0000313" key="4">
    <source>
        <dbReference type="Proteomes" id="UP000077701"/>
    </source>
</evidence>
<evidence type="ECO:0000259" key="1">
    <source>
        <dbReference type="SMART" id="SM00382"/>
    </source>
</evidence>
<dbReference type="InterPro" id="IPR002182">
    <property type="entry name" value="NB-ARC"/>
</dbReference>
<dbReference type="PANTHER" id="PTHR47691">
    <property type="entry name" value="REGULATOR-RELATED"/>
    <property type="match status" value="1"/>
</dbReference>
<dbReference type="OrthoDB" id="5521887at2"/>
<keyword evidence="4" id="KW-1185">Reference proteome</keyword>
<dbReference type="InterPro" id="IPR011990">
    <property type="entry name" value="TPR-like_helical_dom_sf"/>
</dbReference>
<protein>
    <submittedName>
        <fullName evidence="3">SARP family transcriptional regulator</fullName>
    </submittedName>
</protein>
<dbReference type="Pfam" id="PF03704">
    <property type="entry name" value="BTAD"/>
    <property type="match status" value="1"/>
</dbReference>
<dbReference type="CDD" id="cd15831">
    <property type="entry name" value="BTAD"/>
    <property type="match status" value="1"/>
</dbReference>
<dbReference type="EMBL" id="BDCX01000011">
    <property type="protein sequence ID" value="GAT68751.1"/>
    <property type="molecule type" value="Genomic_DNA"/>
</dbReference>
<dbReference type="InterPro" id="IPR005158">
    <property type="entry name" value="BTAD"/>
</dbReference>
<feature type="domain" description="Bacterial transcriptional activator" evidence="2">
    <location>
        <begin position="102"/>
        <end position="250"/>
    </location>
</feature>
<dbReference type="Proteomes" id="UP000077701">
    <property type="component" value="Unassembled WGS sequence"/>
</dbReference>
<feature type="domain" description="AAA+ ATPase" evidence="1">
    <location>
        <begin position="302"/>
        <end position="450"/>
    </location>
</feature>
<dbReference type="PANTHER" id="PTHR47691:SF3">
    <property type="entry name" value="HTH-TYPE TRANSCRIPTIONAL REGULATOR RV0890C-RELATED"/>
    <property type="match status" value="1"/>
</dbReference>
<organism evidence="3 4">
    <name type="scientific">Planomonospora sphaerica</name>
    <dbReference type="NCBI Taxonomy" id="161355"/>
    <lineage>
        <taxon>Bacteria</taxon>
        <taxon>Bacillati</taxon>
        <taxon>Actinomycetota</taxon>
        <taxon>Actinomycetes</taxon>
        <taxon>Streptosporangiales</taxon>
        <taxon>Streptosporangiaceae</taxon>
        <taxon>Planomonospora</taxon>
    </lineage>
</organism>
<dbReference type="InterPro" id="IPR003593">
    <property type="entry name" value="AAA+_ATPase"/>
</dbReference>
<reference evidence="3 4" key="1">
    <citation type="journal article" date="2016" name="Genome Announc.">
        <title>Draft Genome Sequence of Planomonospora sphaerica JCM9374, a Rare Actinomycete.</title>
        <authorList>
            <person name="Dohra H."/>
            <person name="Suzuki T."/>
            <person name="Inoue Y."/>
            <person name="Kodani S."/>
        </authorList>
    </citation>
    <scope>NUCLEOTIDE SEQUENCE [LARGE SCALE GENOMIC DNA]</scope>
    <source>
        <strain evidence="3 4">JCM 9374</strain>
    </source>
</reference>
<reference evidence="4" key="2">
    <citation type="submission" date="2016-04" db="EMBL/GenBank/DDBJ databases">
        <title>Planomonospora sphaerica JCM9374 whole genome shotgun sequence.</title>
        <authorList>
            <person name="Suzuki T."/>
            <person name="Dohra H."/>
            <person name="Kodani S."/>
        </authorList>
    </citation>
    <scope>NUCLEOTIDE SEQUENCE [LARGE SCALE GENOMIC DNA]</scope>
    <source>
        <strain evidence="4">JCM 9374</strain>
    </source>
</reference>
<evidence type="ECO:0000259" key="2">
    <source>
        <dbReference type="SMART" id="SM01043"/>
    </source>
</evidence>
<dbReference type="Gene3D" id="3.40.50.300">
    <property type="entry name" value="P-loop containing nucleotide triphosphate hydrolases"/>
    <property type="match status" value="1"/>
</dbReference>
<dbReference type="RefSeq" id="WP_068899576.1">
    <property type="nucleotide sequence ID" value="NZ_BDCX01000011.1"/>
</dbReference>
<dbReference type="Gene3D" id="1.25.40.10">
    <property type="entry name" value="Tetratricopeptide repeat domain"/>
    <property type="match status" value="2"/>
</dbReference>
<dbReference type="PRINTS" id="PR00364">
    <property type="entry name" value="DISEASERSIST"/>
</dbReference>
<evidence type="ECO:0000313" key="3">
    <source>
        <dbReference type="EMBL" id="GAT68751.1"/>
    </source>
</evidence>
<dbReference type="InterPro" id="IPR027417">
    <property type="entry name" value="P-loop_NTPase"/>
</dbReference>
<dbReference type="SUPFAM" id="SSF48452">
    <property type="entry name" value="TPR-like"/>
    <property type="match status" value="1"/>
</dbReference>
<dbReference type="AlphaFoldDB" id="A0A171DIN0"/>
<dbReference type="SMART" id="SM01043">
    <property type="entry name" value="BTAD"/>
    <property type="match status" value="1"/>
</dbReference>
<sequence length="974" mass="105933">MRFAILGQTAVADAENLNLTLLQRRAIAALVAAELIGRRRGLPPEHRGLSAERLMQAIWQDYADHANSLKTLLSGLRARLGERLPKGSDGRYRIVLDPADTVDALDFRALLENAETAMGAGAPLSAVTILQEAVDLWSGPPLADVPEQVDQLRAWSEELLRDRGTAVALLLQTRLELGGDHHHGLVADVEQALADDPSSEPLHALLMRALARAGQYARALQYFATADARLREETGYGSGPHLRQVRDEIAAEAETAAALAPAPPVMTPALKQLPPALWDFTGRRSEITQLVQWLTPQHGRRGVPIVNISGPPGVGKSTLAIQVAHELSSDYEDQIWVPMGAMSGKPRAIADVLAELLGTLGVTSRNVPPSLHERSMLVRSILAGRRVLLVIDDVAELHQVQALLPGTAGSAVILTSRKRMVDSGVRSLVLHPMGIEEARALLEEIIGRQRVAAEPEGAKELIRACSGLPLALQISGARLVIQDSWRIADLAARLHELAEFSVGDKTILASLAESYTALPEPAQQAFRVLSLAGSDWPAWLATMLLATGDAGPLLETLVLHNLLTTAGVDAVGQPRYRFHDVLREYAAMRLSEHYSDHAIALQQLLFGWLELVSVAAAATPGEFHFPSARAITPMTFAPAAVCDLITTDPDGWYDAECGNIVTVTRLACQYERYRLAYGLASRLSAYLIREERLQEAEDLWREIVQISADAGDANVTAQARLRLAWLIMQQPGQSERAVPLADTCITVFTDQSDHQGLSRALAMRAEAHYRMAAEAHDDAEDTGTPPAHRADPRIADHLAQAVSDAQQARELSRTLATRQTELVSTWILAMAASLQADGTAAAEYADEAMKLGIAHSAEHRDRSYEMHALYAVATAALACARYQAAYEACESGRALAQAIRHRTAEARFVEKRGDVLTAMIRCAKEKGDERTAKEHRKAALAAYREASHVYSGDLVDAHRYRCMKKMVKADALAQ</sequence>
<dbReference type="SUPFAM" id="SSF52540">
    <property type="entry name" value="P-loop containing nucleoside triphosphate hydrolases"/>
    <property type="match status" value="1"/>
</dbReference>
<name>A0A171DIN0_9ACTN</name>